<evidence type="ECO:0000256" key="1">
    <source>
        <dbReference type="ARBA" id="ARBA00004196"/>
    </source>
</evidence>
<dbReference type="Proteomes" id="UP001500403">
    <property type="component" value="Unassembled WGS sequence"/>
</dbReference>
<comment type="function">
    <text evidence="13">Involved in the recovery of exogenous heme iron. Extracts iron from heme while preserving the protoporphyrin ring intact.</text>
</comment>
<keyword evidence="3 13" id="KW-0349">Heme</keyword>
<keyword evidence="8" id="KW-0456">Lyase</keyword>
<gene>
    <name evidence="17" type="ORF">GCM10010446_29300</name>
</gene>
<keyword evidence="6 13" id="KW-0560">Oxidoreductase</keyword>
<dbReference type="Pfam" id="PF20628">
    <property type="entry name" value="Dyp_perox_C"/>
    <property type="match status" value="1"/>
</dbReference>
<comment type="similarity">
    <text evidence="9 13">Belongs to the DyP-type peroxidase family.</text>
</comment>
<evidence type="ECO:0000256" key="8">
    <source>
        <dbReference type="ARBA" id="ARBA00023239"/>
    </source>
</evidence>
<feature type="compositionally biased region" description="Basic and acidic residues" evidence="14">
    <location>
        <begin position="298"/>
        <end position="320"/>
    </location>
</feature>
<accession>A0ABP6JS19</accession>
<keyword evidence="5" id="KW-0732">Signal</keyword>
<evidence type="ECO:0000256" key="14">
    <source>
        <dbReference type="SAM" id="MobiDB-lite"/>
    </source>
</evidence>
<evidence type="ECO:0000259" key="16">
    <source>
        <dbReference type="Pfam" id="PF20628"/>
    </source>
</evidence>
<evidence type="ECO:0000256" key="2">
    <source>
        <dbReference type="ARBA" id="ARBA00022559"/>
    </source>
</evidence>
<dbReference type="InterPro" id="IPR011008">
    <property type="entry name" value="Dimeric_a/b-barrel"/>
</dbReference>
<evidence type="ECO:0000256" key="4">
    <source>
        <dbReference type="ARBA" id="ARBA00022723"/>
    </source>
</evidence>
<keyword evidence="7 13" id="KW-0408">Iron</keyword>
<evidence type="ECO:0000256" key="9">
    <source>
        <dbReference type="ARBA" id="ARBA00025737"/>
    </source>
</evidence>
<dbReference type="GO" id="GO:0004601">
    <property type="term" value="F:peroxidase activity"/>
    <property type="evidence" value="ECO:0007669"/>
    <property type="project" value="UniProtKB-KW"/>
</dbReference>
<dbReference type="EMBL" id="BAAAUD010000031">
    <property type="protein sequence ID" value="GAA2942207.1"/>
    <property type="molecule type" value="Genomic_DNA"/>
</dbReference>
<evidence type="ECO:0000259" key="15">
    <source>
        <dbReference type="Pfam" id="PF04261"/>
    </source>
</evidence>
<comment type="subcellular location">
    <subcellularLocation>
        <location evidence="1">Cell envelope</location>
    </subcellularLocation>
</comment>
<feature type="region of interest" description="Disordered" evidence="14">
    <location>
        <begin position="287"/>
        <end position="320"/>
    </location>
</feature>
<proteinExistence type="inferred from homology"/>
<name>A0ABP6JS19_9ACTN</name>
<evidence type="ECO:0000256" key="13">
    <source>
        <dbReference type="RuleBase" id="RU365017"/>
    </source>
</evidence>
<dbReference type="InterPro" id="IPR006311">
    <property type="entry name" value="TAT_signal"/>
</dbReference>
<sequence>MGRDQVDARRQDDGRRRFLRRAATVAGAAATGFGSLEAYAAQPAAHGAPAAGSCRGTVGRYPFHGAHQAGITTEQQAFAGFISFDVLAEDRKELTELFKTLTEQARILIRGVKPKDVEVAAEPQTQDGLTITLGVGASLFDDRFGLAGRRPRLLTPMPEFPDDRLDPTTCHGDLSLQICAEHPDAVVHVIRELARRTDGKMRPRWRADGFHNPARPSGASRTFVGFKDGIVNPDTASSKEMDRLVWVKPSSGEPAWTAGGSYQVLRLIRFRVESWDRVPTAAQEKIFGRRKASGAPLDGRREKDLPDYSKDPHGRKTPLDSHIRLANPRTAETADSLLLRRSYNYDGGFDTDGSLDLGLVFCCYQQDVVRQFATMQKRLAGEPLARFVSPTGGGYFFVLPGVRDASDWFGSGLLKT</sequence>
<evidence type="ECO:0000256" key="7">
    <source>
        <dbReference type="ARBA" id="ARBA00023004"/>
    </source>
</evidence>
<dbReference type="EC" id="1.11.1.-" evidence="13"/>
<dbReference type="InterPro" id="IPR006314">
    <property type="entry name" value="Dyp_peroxidase"/>
</dbReference>
<keyword evidence="2 13" id="KW-0575">Peroxidase</keyword>
<evidence type="ECO:0000256" key="11">
    <source>
        <dbReference type="ARBA" id="ARBA00033775"/>
    </source>
</evidence>
<dbReference type="InterPro" id="IPR048327">
    <property type="entry name" value="Dyp_perox_N"/>
</dbReference>
<evidence type="ECO:0000256" key="5">
    <source>
        <dbReference type="ARBA" id="ARBA00022729"/>
    </source>
</evidence>
<evidence type="ECO:0000256" key="10">
    <source>
        <dbReference type="ARBA" id="ARBA00033771"/>
    </source>
</evidence>
<dbReference type="NCBIfam" id="TIGR01412">
    <property type="entry name" value="tat_substr_1"/>
    <property type="match status" value="1"/>
</dbReference>
<reference evidence="18" key="1">
    <citation type="journal article" date="2019" name="Int. J. Syst. Evol. Microbiol.">
        <title>The Global Catalogue of Microorganisms (GCM) 10K type strain sequencing project: providing services to taxonomists for standard genome sequencing and annotation.</title>
        <authorList>
            <consortium name="The Broad Institute Genomics Platform"/>
            <consortium name="The Broad Institute Genome Sequencing Center for Infectious Disease"/>
            <person name="Wu L."/>
            <person name="Ma J."/>
        </authorList>
    </citation>
    <scope>NUCLEOTIDE SEQUENCE [LARGE SCALE GENOMIC DNA]</scope>
    <source>
        <strain evidence="18">JCM 9088</strain>
    </source>
</reference>
<dbReference type="InterPro" id="IPR006313">
    <property type="entry name" value="EfeB/EfeN"/>
</dbReference>
<dbReference type="Pfam" id="PF04261">
    <property type="entry name" value="Dyp_perox_N"/>
    <property type="match status" value="1"/>
</dbReference>
<dbReference type="InterPro" id="IPR048328">
    <property type="entry name" value="Dyp_perox_C"/>
</dbReference>
<dbReference type="NCBIfam" id="TIGR01413">
    <property type="entry name" value="Dyp_perox_fam"/>
    <property type="match status" value="1"/>
</dbReference>
<evidence type="ECO:0000256" key="12">
    <source>
        <dbReference type="ARBA" id="ARBA00048856"/>
    </source>
</evidence>
<dbReference type="PROSITE" id="PS51404">
    <property type="entry name" value="DYP_PEROXIDASE"/>
    <property type="match status" value="1"/>
</dbReference>
<evidence type="ECO:0000313" key="18">
    <source>
        <dbReference type="Proteomes" id="UP001500403"/>
    </source>
</evidence>
<keyword evidence="4 13" id="KW-0479">Metal-binding</keyword>
<evidence type="ECO:0000313" key="17">
    <source>
        <dbReference type="EMBL" id="GAA2942207.1"/>
    </source>
</evidence>
<keyword evidence="18" id="KW-1185">Reference proteome</keyword>
<evidence type="ECO:0000256" key="3">
    <source>
        <dbReference type="ARBA" id="ARBA00022617"/>
    </source>
</evidence>
<comment type="catalytic activity">
    <reaction evidence="12">
        <text>heme b + 2 H(+) = protoporphyrin IX + Fe(2+)</text>
        <dbReference type="Rhea" id="RHEA:22584"/>
        <dbReference type="ChEBI" id="CHEBI:15378"/>
        <dbReference type="ChEBI" id="CHEBI:29033"/>
        <dbReference type="ChEBI" id="CHEBI:57306"/>
        <dbReference type="ChEBI" id="CHEBI:60344"/>
        <dbReference type="EC" id="4.98.1.1"/>
    </reaction>
    <physiologicalReaction direction="left-to-right" evidence="12">
        <dbReference type="Rhea" id="RHEA:22585"/>
    </physiologicalReaction>
</comment>
<feature type="domain" description="Dyp-type peroxidase C-terminal" evidence="16">
    <location>
        <begin position="220"/>
        <end position="402"/>
    </location>
</feature>
<dbReference type="SUPFAM" id="SSF54909">
    <property type="entry name" value="Dimeric alpha+beta barrel"/>
    <property type="match status" value="1"/>
</dbReference>
<dbReference type="PANTHER" id="PTHR30521">
    <property type="entry name" value="DEFERROCHELATASE/PEROXIDASE"/>
    <property type="match status" value="1"/>
</dbReference>
<dbReference type="PANTHER" id="PTHR30521:SF4">
    <property type="entry name" value="DEFERROCHELATASE"/>
    <property type="match status" value="1"/>
</dbReference>
<feature type="domain" description="Dyp-type peroxidase N-terminal" evidence="15">
    <location>
        <begin position="68"/>
        <end position="210"/>
    </location>
</feature>
<evidence type="ECO:0000256" key="6">
    <source>
        <dbReference type="ARBA" id="ARBA00023002"/>
    </source>
</evidence>
<protein>
    <recommendedName>
        <fullName evidence="10 13">Deferrochelatase</fullName>
        <ecNumber evidence="13">1.11.1.-</ecNumber>
    </recommendedName>
    <alternativeName>
        <fullName evidence="11 13">Peroxidase EfeB</fullName>
    </alternativeName>
</protein>
<dbReference type="RefSeq" id="WP_344495113.1">
    <property type="nucleotide sequence ID" value="NZ_BAAAUD010000031.1"/>
</dbReference>
<organism evidence="17 18">
    <name type="scientific">Streptomyces enissocaesilis</name>
    <dbReference type="NCBI Taxonomy" id="332589"/>
    <lineage>
        <taxon>Bacteria</taxon>
        <taxon>Bacillati</taxon>
        <taxon>Actinomycetota</taxon>
        <taxon>Actinomycetes</taxon>
        <taxon>Kitasatosporales</taxon>
        <taxon>Streptomycetaceae</taxon>
        <taxon>Streptomyces</taxon>
        <taxon>Streptomyces rochei group</taxon>
    </lineage>
</organism>
<comment type="cofactor">
    <cofactor evidence="13">
        <name>heme b</name>
        <dbReference type="ChEBI" id="CHEBI:60344"/>
    </cofactor>
    <text evidence="13">Binds 1 heme b (iron(II)-protoporphyrin IX) group non-covalently per subunit.</text>
</comment>
<comment type="caution">
    <text evidence="17">The sequence shown here is derived from an EMBL/GenBank/DDBJ whole genome shotgun (WGS) entry which is preliminary data.</text>
</comment>
<dbReference type="PROSITE" id="PS51318">
    <property type="entry name" value="TAT"/>
    <property type="match status" value="1"/>
</dbReference>